<evidence type="ECO:0000313" key="2">
    <source>
        <dbReference type="EMBL" id="KAJ3654410.1"/>
    </source>
</evidence>
<feature type="region of interest" description="Disordered" evidence="1">
    <location>
        <begin position="80"/>
        <end position="102"/>
    </location>
</feature>
<keyword evidence="3" id="KW-1185">Reference proteome</keyword>
<organism evidence="2 3">
    <name type="scientific">Zophobas morio</name>
    <dbReference type="NCBI Taxonomy" id="2755281"/>
    <lineage>
        <taxon>Eukaryota</taxon>
        <taxon>Metazoa</taxon>
        <taxon>Ecdysozoa</taxon>
        <taxon>Arthropoda</taxon>
        <taxon>Hexapoda</taxon>
        <taxon>Insecta</taxon>
        <taxon>Pterygota</taxon>
        <taxon>Neoptera</taxon>
        <taxon>Endopterygota</taxon>
        <taxon>Coleoptera</taxon>
        <taxon>Polyphaga</taxon>
        <taxon>Cucujiformia</taxon>
        <taxon>Tenebrionidae</taxon>
        <taxon>Zophobas</taxon>
    </lineage>
</organism>
<gene>
    <name evidence="2" type="ORF">Zmor_013600</name>
</gene>
<sequence length="102" mass="11582">MQIHKFLRTCGDKFKIMHNKNTHWGVVARAEFGAPGRGCFSTATVILFYRTAHLNDEHAVLPRPLRSQNSWLEVRVSDKLTASSRPDRSPDTEPTSFVQMAL</sequence>
<protein>
    <submittedName>
        <fullName evidence="2">Uncharacterized protein</fullName>
    </submittedName>
</protein>
<evidence type="ECO:0000256" key="1">
    <source>
        <dbReference type="SAM" id="MobiDB-lite"/>
    </source>
</evidence>
<accession>A0AA38MES2</accession>
<dbReference type="AlphaFoldDB" id="A0AA38MES2"/>
<reference evidence="2" key="1">
    <citation type="journal article" date="2023" name="G3 (Bethesda)">
        <title>Whole genome assemblies of Zophobas morio and Tenebrio molitor.</title>
        <authorList>
            <person name="Kaur S."/>
            <person name="Stinson S.A."/>
            <person name="diCenzo G.C."/>
        </authorList>
    </citation>
    <scope>NUCLEOTIDE SEQUENCE</scope>
    <source>
        <strain evidence="2">QUZm001</strain>
    </source>
</reference>
<name>A0AA38MES2_9CUCU</name>
<proteinExistence type="predicted"/>
<comment type="caution">
    <text evidence="2">The sequence shown here is derived from an EMBL/GenBank/DDBJ whole genome shotgun (WGS) entry which is preliminary data.</text>
</comment>
<dbReference type="EMBL" id="JALNTZ010000004">
    <property type="protein sequence ID" value="KAJ3654410.1"/>
    <property type="molecule type" value="Genomic_DNA"/>
</dbReference>
<evidence type="ECO:0000313" key="3">
    <source>
        <dbReference type="Proteomes" id="UP001168821"/>
    </source>
</evidence>
<feature type="compositionally biased region" description="Polar residues" evidence="1">
    <location>
        <begin position="92"/>
        <end position="102"/>
    </location>
</feature>
<dbReference type="Proteomes" id="UP001168821">
    <property type="component" value="Unassembled WGS sequence"/>
</dbReference>